<gene>
    <name evidence="2" type="ORF">DI564_03630</name>
</gene>
<feature type="compositionally biased region" description="Basic and acidic residues" evidence="1">
    <location>
        <begin position="290"/>
        <end position="316"/>
    </location>
</feature>
<protein>
    <recommendedName>
        <fullName evidence="4">Peptidase M6-like domain-containing protein</fullName>
    </recommendedName>
</protein>
<evidence type="ECO:0000313" key="3">
    <source>
        <dbReference type="Proteomes" id="UP000249046"/>
    </source>
</evidence>
<name>A0A2W5MER7_9GAMM</name>
<comment type="caution">
    <text evidence="2">The sequence shown here is derived from an EMBL/GenBank/DDBJ whole genome shotgun (WGS) entry which is preliminary data.</text>
</comment>
<evidence type="ECO:0000256" key="1">
    <source>
        <dbReference type="SAM" id="MobiDB-lite"/>
    </source>
</evidence>
<accession>A0A2W5MER7</accession>
<feature type="region of interest" description="Disordered" evidence="1">
    <location>
        <begin position="290"/>
        <end position="317"/>
    </location>
</feature>
<sequence>MIDSNKAAPRPRAHAPAGYHRCTLMKDEDIGESASAACNPQQLVQIDGGRYVAVAQGARVSLYATAALDTDRPAVLASTVLPHTVVLLAPSAASAEPAIVAALDGGSLWSVRWIDEPRRGRTPVPALQARPLVEGLPGRTRWVAGAGQRLLVVTEDVEAGRLPVLVEVVGGRVARQAQLPFARLTTVHPLHEEHSDTLVVVDAAHGAHLVGFATHSDAAALQLTRLDPDTRVTAVTALDRHWLLVARKGGELVKVRYAPSREDRGLAADEICHRLREVLHACGCACGCPDDPRQQDPKDPRDPRQPADDEPCEARQRGTAGWTVGALHVAGRYVVAASARGDRLAVFDHQLNPVFERYLGKRGALVATQRKTERLLVQPRRSASLEVWHLADYARELERLPERPLRRPPTHAAQQRTVTFHGLRSRPASPNPHLRVVVFPVLEPGQVFGDADQAKMHALLLEHVYGVAADYYKENSFDTLETVFSVFGVDIAGPRQPLVLPRSFASYFYDDYFAGGLEAIMPADWSAPPVFDGTEALTVRTEPASGTSRDYAIPFAALWTQQTYAGYPLTVQFTGSESLQLDVTGQDGVARTLNLTFGALNLSLAQGGDEAGFMVSLAQHVTAAIRAAESAAGAPVIVQDVVFRRVRTSSNDAQFGHLVGQFRCAATGSGSKGRMSVVPAAGSVPAALIALGLDGPDAVHVAGILGSRNEVVQYFRFCLDAAICDVGEGVGLNDTHLATTITAQEDAAARTVKARILLNSSRGGAGASIGIVAQSNLGGTGWDGAVPVPGSNSDINNRNTMRDHVELANDVFTAALDHIRATAGWDRAAVQALFGDFDAMMIGFVGACPTTVPVADRWSCASAVGAAQLRMFVRNHPATDLNNPDALQAPVTMGTSLLIGQRFFDLFDPGVMAHEIGHGLGLPDLYSAAGFRDDVAYVDDWCQMAGSNGRFNHFCAWAKWAVGWIPESPDPVVNRVLDVPMPAPTGVTTIEAWLVPVEYWDNTMRADVIDEVGADVPIGQMMKVHLGSDGGVVDLIELRARGALYSQSLPPTPALIVTNVLDPRTDRRWAVNGLYRRSVHLLNRGSELTAVGDTWDFASGREFPLKGCKIEILDIRSIRSGSVPLCRVRVVREAAEFIDLYFEDNVPSWRSPDLWVDWPGDNPDPAAPRIYPAGTPTDQGEIVRFPDSGVEPHFMVARPHNAGNVHAEKVKVRWFICDPPGAGDDGRWVERDTRMLTQLAAGDWGIVPFTWNVASGTRSHQCLRAEIIDWKIPSEVDPATGDTLALASDDVILQNNNAQKNVFDFEALT</sequence>
<evidence type="ECO:0000313" key="2">
    <source>
        <dbReference type="EMBL" id="PZQ18407.1"/>
    </source>
</evidence>
<dbReference type="EMBL" id="QFPO01000003">
    <property type="protein sequence ID" value="PZQ18407.1"/>
    <property type="molecule type" value="Genomic_DNA"/>
</dbReference>
<dbReference type="SUPFAM" id="SSF55486">
    <property type="entry name" value="Metalloproteases ('zincins'), catalytic domain"/>
    <property type="match status" value="1"/>
</dbReference>
<dbReference type="Proteomes" id="UP000249046">
    <property type="component" value="Unassembled WGS sequence"/>
</dbReference>
<reference evidence="2 3" key="1">
    <citation type="submission" date="2017-08" db="EMBL/GenBank/DDBJ databases">
        <title>Infants hospitalized years apart are colonized by the same room-sourced microbial strains.</title>
        <authorList>
            <person name="Brooks B."/>
            <person name="Olm M.R."/>
            <person name="Firek B.A."/>
            <person name="Baker R."/>
            <person name="Thomas B.C."/>
            <person name="Morowitz M.J."/>
            <person name="Banfield J.F."/>
        </authorList>
    </citation>
    <scope>NUCLEOTIDE SEQUENCE [LARGE SCALE GENOMIC DNA]</scope>
    <source>
        <strain evidence="2">S2_005_003_R2_42</strain>
    </source>
</reference>
<proteinExistence type="predicted"/>
<organism evidence="2 3">
    <name type="scientific">Rhodanobacter denitrificans</name>
    <dbReference type="NCBI Taxonomy" id="666685"/>
    <lineage>
        <taxon>Bacteria</taxon>
        <taxon>Pseudomonadati</taxon>
        <taxon>Pseudomonadota</taxon>
        <taxon>Gammaproteobacteria</taxon>
        <taxon>Lysobacterales</taxon>
        <taxon>Rhodanobacteraceae</taxon>
        <taxon>Rhodanobacter</taxon>
    </lineage>
</organism>
<evidence type="ECO:0008006" key="4">
    <source>
        <dbReference type="Google" id="ProtNLM"/>
    </source>
</evidence>